<proteinExistence type="predicted"/>
<reference evidence="1 2" key="1">
    <citation type="submission" date="2019-03" db="EMBL/GenBank/DDBJ databases">
        <title>Genomic Encyclopedia of Type Strains, Phase IV (KMG-IV): sequencing the most valuable type-strain genomes for metagenomic binning, comparative biology and taxonomic classification.</title>
        <authorList>
            <person name="Goeker M."/>
        </authorList>
    </citation>
    <scope>NUCLEOTIDE SEQUENCE [LARGE SCALE GENOMIC DNA]</scope>
    <source>
        <strain evidence="1 2">DSM 26377</strain>
    </source>
</reference>
<accession>A0A4S3K650</accession>
<dbReference type="Proteomes" id="UP000295341">
    <property type="component" value="Unassembled WGS sequence"/>
</dbReference>
<protein>
    <recommendedName>
        <fullName evidence="3">FHA domain-containing protein</fullName>
    </recommendedName>
</protein>
<keyword evidence="2" id="KW-1185">Reference proteome</keyword>
<comment type="caution">
    <text evidence="1">The sequence shown here is derived from an EMBL/GenBank/DDBJ whole genome shotgun (WGS) entry which is preliminary data.</text>
</comment>
<evidence type="ECO:0000313" key="2">
    <source>
        <dbReference type="Proteomes" id="UP000295341"/>
    </source>
</evidence>
<dbReference type="RefSeq" id="WP_133880137.1">
    <property type="nucleotide sequence ID" value="NZ_MWIN01000012.1"/>
</dbReference>
<gene>
    <name evidence="1" type="ORF">DFR24_0935</name>
</gene>
<dbReference type="AlphaFoldDB" id="A0A4S3K650"/>
<evidence type="ECO:0000313" key="1">
    <source>
        <dbReference type="EMBL" id="TDU31565.1"/>
    </source>
</evidence>
<organism evidence="1 2">
    <name type="scientific">Panacagrimonas perspica</name>
    <dbReference type="NCBI Taxonomy" id="381431"/>
    <lineage>
        <taxon>Bacteria</taxon>
        <taxon>Pseudomonadati</taxon>
        <taxon>Pseudomonadota</taxon>
        <taxon>Gammaproteobacteria</taxon>
        <taxon>Nevskiales</taxon>
        <taxon>Nevskiaceae</taxon>
        <taxon>Panacagrimonas</taxon>
    </lineage>
</organism>
<evidence type="ECO:0008006" key="3">
    <source>
        <dbReference type="Google" id="ProtNLM"/>
    </source>
</evidence>
<name>A0A4S3K650_9GAMM</name>
<dbReference type="OrthoDB" id="7052771at2"/>
<dbReference type="EMBL" id="SOBT01000008">
    <property type="protein sequence ID" value="TDU31565.1"/>
    <property type="molecule type" value="Genomic_DNA"/>
</dbReference>
<sequence length="426" mass="45090">MNVLEINDTGLLLSNGTQVLAESPGFAALDGKTLQVGAIARARSRLDPRRTFNRYWYQLETMLPAPVAGARSHADLAYAQLQSLRDAAGGLPLMLAVPGSLTREQLSILLGLVDASGLKAEGLVDTAVAAASQVETDATCLHLDVELHRFVLTVIEGGASLSRVRVEEISKPGLTKVWDALSRVAALAFVQQTRFDPLHTAGTEQTMFDALPAWLNLLGGAPSAVLELASGARTHRASVSRDDLVKSLQEPFEDIAAAIDQHGRPRPATLMLSARAAAVPGLVEHIEHVTGIAALRLDALAPARGARAHSVRIAVPGAGLAYVTRLPGIPRGADSAHEAVGPTHVLIGDYAVALPRNDADPALALERLRPGLPGSLRRIEGRLWLDGSQEAGPLLNGKPVRLPVRVGLGDRIDFSGVVLRLIEVMP</sequence>